<evidence type="ECO:0000313" key="2">
    <source>
        <dbReference type="EMBL" id="EYC33620.1"/>
    </source>
</evidence>
<proteinExistence type="predicted"/>
<keyword evidence="1" id="KW-0812">Transmembrane</keyword>
<protein>
    <submittedName>
        <fullName evidence="2">Uncharacterized protein</fullName>
    </submittedName>
</protein>
<keyword evidence="3" id="KW-1185">Reference proteome</keyword>
<dbReference type="Proteomes" id="UP000024635">
    <property type="component" value="Unassembled WGS sequence"/>
</dbReference>
<organism evidence="2 3">
    <name type="scientific">Ancylostoma ceylanicum</name>
    <dbReference type="NCBI Taxonomy" id="53326"/>
    <lineage>
        <taxon>Eukaryota</taxon>
        <taxon>Metazoa</taxon>
        <taxon>Ecdysozoa</taxon>
        <taxon>Nematoda</taxon>
        <taxon>Chromadorea</taxon>
        <taxon>Rhabditida</taxon>
        <taxon>Rhabditina</taxon>
        <taxon>Rhabditomorpha</taxon>
        <taxon>Strongyloidea</taxon>
        <taxon>Ancylostomatidae</taxon>
        <taxon>Ancylostomatinae</taxon>
        <taxon>Ancylostoma</taxon>
    </lineage>
</organism>
<evidence type="ECO:0000313" key="3">
    <source>
        <dbReference type="Proteomes" id="UP000024635"/>
    </source>
</evidence>
<comment type="caution">
    <text evidence="2">The sequence shown here is derived from an EMBL/GenBank/DDBJ whole genome shotgun (WGS) entry which is preliminary data.</text>
</comment>
<sequence>MRGPPRIAETSSTKNLAFVAAGNSSSLYAIVLQCVPQTCLKKNVNAFENQQETIDETLHNIMEGAFEKVFPAIIKHVEKISTMVSLFLVENNHMKAANYVVFAAIILLLILLSMVLFALMLLLTRVIWDSHDKESLGEKREIMIHLGGGALGAIGHIATIISMLLFVLSS</sequence>
<feature type="transmembrane region" description="Helical" evidence="1">
    <location>
        <begin position="99"/>
        <end position="122"/>
    </location>
</feature>
<name>A0A016W1V7_9BILA</name>
<evidence type="ECO:0000256" key="1">
    <source>
        <dbReference type="SAM" id="Phobius"/>
    </source>
</evidence>
<gene>
    <name evidence="2" type="primary">Acey_s0002.g898</name>
    <name evidence="2" type="ORF">Y032_0002g898</name>
</gene>
<reference evidence="3" key="1">
    <citation type="journal article" date="2015" name="Nat. Genet.">
        <title>The genome and transcriptome of the zoonotic hookworm Ancylostoma ceylanicum identify infection-specific gene families.</title>
        <authorList>
            <person name="Schwarz E.M."/>
            <person name="Hu Y."/>
            <person name="Antoshechkin I."/>
            <person name="Miller M.M."/>
            <person name="Sternberg P.W."/>
            <person name="Aroian R.V."/>
        </authorList>
    </citation>
    <scope>NUCLEOTIDE SEQUENCE</scope>
    <source>
        <strain evidence="3">HY135</strain>
    </source>
</reference>
<dbReference type="EMBL" id="JARK01001338">
    <property type="protein sequence ID" value="EYC33620.1"/>
    <property type="molecule type" value="Genomic_DNA"/>
</dbReference>
<accession>A0A016W1V7</accession>
<dbReference type="AlphaFoldDB" id="A0A016W1V7"/>
<keyword evidence="1" id="KW-1133">Transmembrane helix</keyword>
<keyword evidence="1" id="KW-0472">Membrane</keyword>
<dbReference type="OrthoDB" id="10577667at2759"/>
<feature type="transmembrane region" description="Helical" evidence="1">
    <location>
        <begin position="142"/>
        <end position="168"/>
    </location>
</feature>